<feature type="compositionally biased region" description="Low complexity" evidence="1">
    <location>
        <begin position="351"/>
        <end position="363"/>
    </location>
</feature>
<feature type="compositionally biased region" description="Polar residues" evidence="1">
    <location>
        <begin position="334"/>
        <end position="350"/>
    </location>
</feature>
<feature type="region of interest" description="Disordered" evidence="1">
    <location>
        <begin position="157"/>
        <end position="216"/>
    </location>
</feature>
<name>A0A1V6NBU8_PENPO</name>
<reference evidence="3" key="1">
    <citation type="journal article" date="2017" name="Nat. Microbiol.">
        <title>Global analysis of biosynthetic gene clusters reveals vast potential of secondary metabolite production in Penicillium species.</title>
        <authorList>
            <person name="Nielsen J.C."/>
            <person name="Grijseels S."/>
            <person name="Prigent S."/>
            <person name="Ji B."/>
            <person name="Dainat J."/>
            <person name="Nielsen K.F."/>
            <person name="Frisvad J.C."/>
            <person name="Workman M."/>
            <person name="Nielsen J."/>
        </authorList>
    </citation>
    <scope>NUCLEOTIDE SEQUENCE [LARGE SCALE GENOMIC DNA]</scope>
    <source>
        <strain evidence="3">IBT 4502</strain>
    </source>
</reference>
<gene>
    <name evidence="2" type="ORF">PENPOL_c014G01271</name>
</gene>
<protein>
    <submittedName>
        <fullName evidence="2">Uncharacterized protein</fullName>
    </submittedName>
</protein>
<feature type="compositionally biased region" description="Polar residues" evidence="1">
    <location>
        <begin position="204"/>
        <end position="216"/>
    </location>
</feature>
<feature type="region of interest" description="Disordered" evidence="1">
    <location>
        <begin position="25"/>
        <end position="49"/>
    </location>
</feature>
<feature type="region of interest" description="Disordered" evidence="1">
    <location>
        <begin position="82"/>
        <end position="109"/>
    </location>
</feature>
<feature type="compositionally biased region" description="Low complexity" evidence="1">
    <location>
        <begin position="167"/>
        <end position="178"/>
    </location>
</feature>
<proteinExistence type="predicted"/>
<dbReference type="Proteomes" id="UP000191408">
    <property type="component" value="Unassembled WGS sequence"/>
</dbReference>
<evidence type="ECO:0000313" key="3">
    <source>
        <dbReference type="Proteomes" id="UP000191408"/>
    </source>
</evidence>
<keyword evidence="3" id="KW-1185">Reference proteome</keyword>
<comment type="caution">
    <text evidence="2">The sequence shown here is derived from an EMBL/GenBank/DDBJ whole genome shotgun (WGS) entry which is preliminary data.</text>
</comment>
<sequence>MELALFKRYIVRSSTPYIPRLARASVHGSAQSENKDDKKFNVGATFPDDFEDSPLKSEILQKRNLNPGVEDSYHPTMEDIYESIRGKPAPRRTKAKPPPPEEREPELDEIAHYNVSPVLRPVRTCRRRRLFPHWSSPRLPIRAHSPLLCIDPHHPLSASPNPPPPSSSEYYPSSSLYRPSPPPEPLPRLPIARSTSPLAPHAPSQHNPNNNLTSGPLAQEQWASVNDFQSALHAESIISELARIGLQSVDVNHSEGWFATLERRFKPHATTATVQLNTTYSWDDVRNARPASAWAQNVLRMAQAAGFGDVTQQLRMIWVKIDPALQRDIAEFTESSTQQRYPNSQYQARNSYPPQAQAQQQQSYQEETLAMLVDDVFNYSMGSMVKLPQGQLWGGPGCTEPPGHGDTADEEYTSYAEYPQQGILLPE</sequence>
<accession>A0A1V6NBU8</accession>
<dbReference type="OrthoDB" id="4343031at2759"/>
<dbReference type="EMBL" id="MDYM01000014">
    <property type="protein sequence ID" value="OQD62047.1"/>
    <property type="molecule type" value="Genomic_DNA"/>
</dbReference>
<dbReference type="AlphaFoldDB" id="A0A1V6NBU8"/>
<feature type="region of interest" description="Disordered" evidence="1">
    <location>
        <begin position="334"/>
        <end position="363"/>
    </location>
</feature>
<feature type="compositionally biased region" description="Pro residues" evidence="1">
    <location>
        <begin position="179"/>
        <end position="188"/>
    </location>
</feature>
<evidence type="ECO:0000256" key="1">
    <source>
        <dbReference type="SAM" id="MobiDB-lite"/>
    </source>
</evidence>
<organism evidence="2 3">
    <name type="scientific">Penicillium polonicum</name>
    <dbReference type="NCBI Taxonomy" id="60169"/>
    <lineage>
        <taxon>Eukaryota</taxon>
        <taxon>Fungi</taxon>
        <taxon>Dikarya</taxon>
        <taxon>Ascomycota</taxon>
        <taxon>Pezizomycotina</taxon>
        <taxon>Eurotiomycetes</taxon>
        <taxon>Eurotiomycetidae</taxon>
        <taxon>Eurotiales</taxon>
        <taxon>Aspergillaceae</taxon>
        <taxon>Penicillium</taxon>
    </lineage>
</organism>
<evidence type="ECO:0000313" key="2">
    <source>
        <dbReference type="EMBL" id="OQD62047.1"/>
    </source>
</evidence>